<dbReference type="CDD" id="cd12442">
    <property type="entry name" value="RRM_RBM48"/>
    <property type="match status" value="1"/>
</dbReference>
<evidence type="ECO:0000256" key="1">
    <source>
        <dbReference type="ARBA" id="ARBA00006938"/>
    </source>
</evidence>
<feature type="domain" description="RRM" evidence="10">
    <location>
        <begin position="122"/>
        <end position="200"/>
    </location>
</feature>
<evidence type="ECO:0000256" key="2">
    <source>
        <dbReference type="ARBA" id="ARBA00015189"/>
    </source>
</evidence>
<dbReference type="PANTHER" id="PTHR20957">
    <property type="entry name" value="RNA-BINDING PROTEIN 48"/>
    <property type="match status" value="1"/>
</dbReference>
<dbReference type="GO" id="GO:0008380">
    <property type="term" value="P:RNA splicing"/>
    <property type="evidence" value="ECO:0007669"/>
    <property type="project" value="UniProtKB-KW"/>
</dbReference>
<comment type="similarity">
    <text evidence="1">Belongs to the RBM48 family.</text>
</comment>
<dbReference type="InterPro" id="IPR012677">
    <property type="entry name" value="Nucleotide-bd_a/b_plait_sf"/>
</dbReference>
<dbReference type="PROSITE" id="PS50102">
    <property type="entry name" value="RRM"/>
    <property type="match status" value="1"/>
</dbReference>
<gene>
    <name evidence="11" type="primary">rbm48_1</name>
    <name evidence="11" type="ORF">g.36973</name>
</gene>
<dbReference type="InterPro" id="IPR034264">
    <property type="entry name" value="RBM48_RRM"/>
</dbReference>
<dbReference type="GO" id="GO:0005681">
    <property type="term" value="C:spliceosomal complex"/>
    <property type="evidence" value="ECO:0007669"/>
    <property type="project" value="UniProtKB-KW"/>
</dbReference>
<keyword evidence="4" id="KW-0747">Spliceosome</keyword>
<feature type="compositionally biased region" description="Basic and acidic residues" evidence="9">
    <location>
        <begin position="219"/>
        <end position="231"/>
    </location>
</feature>
<evidence type="ECO:0000256" key="3">
    <source>
        <dbReference type="ARBA" id="ARBA00022664"/>
    </source>
</evidence>
<evidence type="ECO:0000256" key="4">
    <source>
        <dbReference type="ARBA" id="ARBA00022728"/>
    </source>
</evidence>
<organism evidence="11">
    <name type="scientific">Anthurium amnicola</name>
    <dbReference type="NCBI Taxonomy" id="1678845"/>
    <lineage>
        <taxon>Eukaryota</taxon>
        <taxon>Viridiplantae</taxon>
        <taxon>Streptophyta</taxon>
        <taxon>Embryophyta</taxon>
        <taxon>Tracheophyta</taxon>
        <taxon>Spermatophyta</taxon>
        <taxon>Magnoliopsida</taxon>
        <taxon>Liliopsida</taxon>
        <taxon>Araceae</taxon>
        <taxon>Pothoideae</taxon>
        <taxon>Potheae</taxon>
        <taxon>Anthurium</taxon>
    </lineage>
</organism>
<feature type="compositionally biased region" description="Basic and acidic residues" evidence="9">
    <location>
        <begin position="14"/>
        <end position="23"/>
    </location>
</feature>
<dbReference type="Pfam" id="PF00076">
    <property type="entry name" value="RRM_1"/>
    <property type="match status" value="1"/>
</dbReference>
<dbReference type="InterPro" id="IPR035979">
    <property type="entry name" value="RBD_domain_sf"/>
</dbReference>
<dbReference type="InterPro" id="IPR000504">
    <property type="entry name" value="RRM_dom"/>
</dbReference>
<dbReference type="GO" id="GO:0003723">
    <property type="term" value="F:RNA binding"/>
    <property type="evidence" value="ECO:0007669"/>
    <property type="project" value="UniProtKB-UniRule"/>
</dbReference>
<evidence type="ECO:0000256" key="6">
    <source>
        <dbReference type="ARBA" id="ARBA00023187"/>
    </source>
</evidence>
<feature type="region of interest" description="Disordered" evidence="9">
    <location>
        <begin position="83"/>
        <end position="108"/>
    </location>
</feature>
<feature type="compositionally biased region" description="Basic and acidic residues" evidence="9">
    <location>
        <begin position="268"/>
        <end position="280"/>
    </location>
</feature>
<dbReference type="SUPFAM" id="SSF54928">
    <property type="entry name" value="RNA-binding domain, RBD"/>
    <property type="match status" value="1"/>
</dbReference>
<dbReference type="InterPro" id="IPR039599">
    <property type="entry name" value="RBM48"/>
</dbReference>
<evidence type="ECO:0000256" key="5">
    <source>
        <dbReference type="ARBA" id="ARBA00022884"/>
    </source>
</evidence>
<name>A0A1D1XVM9_9ARAE</name>
<keyword evidence="6" id="KW-0508">mRNA splicing</keyword>
<feature type="compositionally biased region" description="Polar residues" evidence="9">
    <location>
        <begin position="281"/>
        <end position="300"/>
    </location>
</feature>
<evidence type="ECO:0000256" key="7">
    <source>
        <dbReference type="ARBA" id="ARBA00035004"/>
    </source>
</evidence>
<keyword evidence="3" id="KW-0507">mRNA processing</keyword>
<evidence type="ECO:0000259" key="10">
    <source>
        <dbReference type="PROSITE" id="PS50102"/>
    </source>
</evidence>
<dbReference type="FunFam" id="3.30.70.330:FF:000424">
    <property type="entry name" value="RNA-binding protein 48 isoform X4"/>
    <property type="match status" value="1"/>
</dbReference>
<reference evidence="11" key="1">
    <citation type="submission" date="2015-07" db="EMBL/GenBank/DDBJ databases">
        <title>Transcriptome Assembly of Anthurium amnicola.</title>
        <authorList>
            <person name="Suzuki J."/>
        </authorList>
    </citation>
    <scope>NUCLEOTIDE SEQUENCE</scope>
</reference>
<keyword evidence="5 8" id="KW-0694">RNA-binding</keyword>
<dbReference type="GO" id="GO:0006397">
    <property type="term" value="P:mRNA processing"/>
    <property type="evidence" value="ECO:0007669"/>
    <property type="project" value="UniProtKB-KW"/>
</dbReference>
<dbReference type="Gene3D" id="3.30.70.330">
    <property type="match status" value="1"/>
</dbReference>
<evidence type="ECO:0000256" key="8">
    <source>
        <dbReference type="PROSITE-ProRule" id="PRU00176"/>
    </source>
</evidence>
<comment type="function">
    <text evidence="7">As a component of the minor spliceosome, involved in the splicing of U12-type introns in pre-mRNAs.</text>
</comment>
<sequence length="338" mass="37848">SSDPGAGGNPPAHLQREKRHDQVSRAPRRPYQSILCKGITSSSSSSCYGRRHAREGQQEAPGPAFSPLPCSVCNNPPGLLPASATAGASRSEVRRVGTRTEMPRDRGDPPAVRVYTVCDESRYLIVRNVPALGCGDELAKLFGSYGEIEDCKPMDAEDSGPFIDVYWIKFSKVSNARFAKRKLDEFVFYGNQLQVSYAPQFECLLDTKEKLEGRRKEVLARMKSTKSEESKTQMSSWLHLHDNDSSTDSQETQATYSSNSFSGQTGLKKREFVHSERPSMKDSTFSHVSSNKDYFPSPSMNNTVQLVREKLDKIESSSEHSIPRQLSKKSRLDNRRRI</sequence>
<evidence type="ECO:0000313" key="11">
    <source>
        <dbReference type="EMBL" id="JAT46438.1"/>
    </source>
</evidence>
<dbReference type="AlphaFoldDB" id="A0A1D1XVM9"/>
<feature type="compositionally biased region" description="Polar residues" evidence="9">
    <location>
        <begin position="246"/>
        <end position="265"/>
    </location>
</feature>
<feature type="non-terminal residue" evidence="11">
    <location>
        <position position="1"/>
    </location>
</feature>
<dbReference type="GO" id="GO:0005654">
    <property type="term" value="C:nucleoplasm"/>
    <property type="evidence" value="ECO:0007669"/>
    <property type="project" value="TreeGrafter"/>
</dbReference>
<proteinExistence type="inferred from homology"/>
<dbReference type="PANTHER" id="PTHR20957:SF0">
    <property type="entry name" value="RNA-BINDING PROTEIN 48"/>
    <property type="match status" value="1"/>
</dbReference>
<protein>
    <recommendedName>
        <fullName evidence="2">RNA-binding protein 48</fullName>
    </recommendedName>
</protein>
<feature type="region of interest" description="Disordered" evidence="9">
    <location>
        <begin position="1"/>
        <end position="62"/>
    </location>
</feature>
<accession>A0A1D1XVM9</accession>
<feature type="region of interest" description="Disordered" evidence="9">
    <location>
        <begin position="314"/>
        <end position="338"/>
    </location>
</feature>
<evidence type="ECO:0000256" key="9">
    <source>
        <dbReference type="SAM" id="MobiDB-lite"/>
    </source>
</evidence>
<feature type="region of interest" description="Disordered" evidence="9">
    <location>
        <begin position="219"/>
        <end position="300"/>
    </location>
</feature>
<dbReference type="EMBL" id="GDJX01021498">
    <property type="protein sequence ID" value="JAT46438.1"/>
    <property type="molecule type" value="Transcribed_RNA"/>
</dbReference>